<accession>A0A0N7HI16</accession>
<keyword evidence="2" id="KW-1185">Reference proteome</keyword>
<dbReference type="SUPFAM" id="SSF53756">
    <property type="entry name" value="UDP-Glycosyltransferase/glycogen phosphorylase"/>
    <property type="match status" value="1"/>
</dbReference>
<evidence type="ECO:0000313" key="2">
    <source>
        <dbReference type="Proteomes" id="UP000064920"/>
    </source>
</evidence>
<name>A0A0N7HI16_9RHOB</name>
<dbReference type="STRING" id="1397108.IMCC12053_15"/>
<dbReference type="PATRIC" id="fig|1397108.4.peg.15"/>
<dbReference type="KEGG" id="cmar:IMCC12053_15"/>
<evidence type="ECO:0000313" key="1">
    <source>
        <dbReference type="EMBL" id="ALI53965.1"/>
    </source>
</evidence>
<protein>
    <recommendedName>
        <fullName evidence="3">Glycosyltransferase</fullName>
    </recommendedName>
</protein>
<sequence>MHALAYGATVITHDDLDRQMPEVEAIEPGVTGAFFRYGDKDDLARKMTLSLGCTEEDRLRCRAAGIARLEESYTPEAQVAYITAALDSVIKRCV</sequence>
<dbReference type="Proteomes" id="UP000064920">
    <property type="component" value="Chromosome"/>
</dbReference>
<proteinExistence type="predicted"/>
<evidence type="ECO:0008006" key="3">
    <source>
        <dbReference type="Google" id="ProtNLM"/>
    </source>
</evidence>
<gene>
    <name evidence="1" type="ORF">IMCC12053_15</name>
</gene>
<organism evidence="1 2">
    <name type="scientific">Celeribacter marinus</name>
    <dbReference type="NCBI Taxonomy" id="1397108"/>
    <lineage>
        <taxon>Bacteria</taxon>
        <taxon>Pseudomonadati</taxon>
        <taxon>Pseudomonadota</taxon>
        <taxon>Alphaproteobacteria</taxon>
        <taxon>Rhodobacterales</taxon>
        <taxon>Roseobacteraceae</taxon>
        <taxon>Celeribacter</taxon>
    </lineage>
</organism>
<dbReference type="EMBL" id="CP012023">
    <property type="protein sequence ID" value="ALI53965.1"/>
    <property type="molecule type" value="Genomic_DNA"/>
</dbReference>
<dbReference type="AlphaFoldDB" id="A0A0N7HI16"/>
<dbReference type="Gene3D" id="3.40.50.2000">
    <property type="entry name" value="Glycogen Phosphorylase B"/>
    <property type="match status" value="1"/>
</dbReference>
<reference evidence="1 2" key="1">
    <citation type="submission" date="2015-05" db="EMBL/GenBank/DDBJ databases">
        <authorList>
            <person name="Wang D.B."/>
            <person name="Wang M."/>
        </authorList>
    </citation>
    <scope>NUCLEOTIDE SEQUENCE [LARGE SCALE GENOMIC DNA]</scope>
    <source>
        <strain evidence="1 2">IMCC 12053</strain>
    </source>
</reference>